<keyword evidence="3" id="KW-0407">Ion channel</keyword>
<feature type="domain" description="RCK C-terminal" evidence="2">
    <location>
        <begin position="116"/>
        <end position="200"/>
    </location>
</feature>
<dbReference type="GO" id="GO:0008324">
    <property type="term" value="F:monoatomic cation transmembrane transporter activity"/>
    <property type="evidence" value="ECO:0007669"/>
    <property type="project" value="InterPro"/>
</dbReference>
<name>A0A832XJA9_9ARCH</name>
<comment type="caution">
    <text evidence="3">The sequence shown here is derived from an EMBL/GenBank/DDBJ whole genome shotgun (WGS) entry which is preliminary data.</text>
</comment>
<dbReference type="PROSITE" id="PS51202">
    <property type="entry name" value="RCK_C"/>
    <property type="match status" value="1"/>
</dbReference>
<keyword evidence="4" id="KW-1185">Reference proteome</keyword>
<dbReference type="SUPFAM" id="SSF109755">
    <property type="entry name" value="PhoU-like"/>
    <property type="match status" value="1"/>
</dbReference>
<organism evidence="3 4">
    <name type="scientific">Candidatus Naiadarchaeum limnaeum</name>
    <dbReference type="NCBI Taxonomy" id="2756139"/>
    <lineage>
        <taxon>Archaea</taxon>
        <taxon>Candidatus Undinarchaeota</taxon>
        <taxon>Candidatus Undinarchaeia</taxon>
        <taxon>Candidatus Naiadarchaeales</taxon>
        <taxon>Candidatus Naiadarchaeaceae</taxon>
        <taxon>Candidatus Naiadarchaeum</taxon>
    </lineage>
</organism>
<protein>
    <submittedName>
        <fullName evidence="3">Potassium channel protein</fullName>
    </submittedName>
</protein>
<evidence type="ECO:0000256" key="1">
    <source>
        <dbReference type="SAM" id="Coils"/>
    </source>
</evidence>
<dbReference type="AlphaFoldDB" id="A0A832XJA9"/>
<dbReference type="InterPro" id="IPR026022">
    <property type="entry name" value="PhoU_dom"/>
</dbReference>
<dbReference type="InterPro" id="IPR006037">
    <property type="entry name" value="RCK_C"/>
</dbReference>
<reference evidence="3 4" key="1">
    <citation type="journal article" name="Nat. Commun.">
        <title>Undinarchaeota illuminate DPANN phylogeny and the impact of gene transfer on archaeal evolution.</title>
        <authorList>
            <person name="Dombrowski N."/>
            <person name="Williams T.A."/>
            <person name="Sun J."/>
            <person name="Woodcroft B.J."/>
            <person name="Lee J.H."/>
            <person name="Minh B.Q."/>
            <person name="Rinke C."/>
            <person name="Spang A."/>
        </authorList>
    </citation>
    <scope>NUCLEOTIDE SEQUENCE [LARGE SCALE GENOMIC DNA]</scope>
    <source>
        <strain evidence="3">MAG_bin1129</strain>
    </source>
</reference>
<dbReference type="Gene3D" id="1.20.58.220">
    <property type="entry name" value="Phosphate transport system protein phou homolog 2, domain 2"/>
    <property type="match status" value="1"/>
</dbReference>
<gene>
    <name evidence="3" type="ORF">H1016_02150</name>
</gene>
<keyword evidence="1" id="KW-0175">Coiled coil</keyword>
<keyword evidence="3" id="KW-0813">Transport</keyword>
<evidence type="ECO:0000313" key="4">
    <source>
        <dbReference type="Proteomes" id="UP000646946"/>
    </source>
</evidence>
<dbReference type="SUPFAM" id="SSF116726">
    <property type="entry name" value="TrkA C-terminal domain-like"/>
    <property type="match status" value="1"/>
</dbReference>
<accession>A0A832XJA9</accession>
<feature type="coiled-coil region" evidence="1">
    <location>
        <begin position="40"/>
        <end position="67"/>
    </location>
</feature>
<dbReference type="GO" id="GO:0006813">
    <property type="term" value="P:potassium ion transport"/>
    <property type="evidence" value="ECO:0007669"/>
    <property type="project" value="InterPro"/>
</dbReference>
<evidence type="ECO:0000259" key="2">
    <source>
        <dbReference type="PROSITE" id="PS51202"/>
    </source>
</evidence>
<sequence>MAKKYEFDEIVGELLERGRGVKDLLRDMKDISELMVDLAYSAVLFNNDELANEVRDLEEEMNKLRYQVEIRTMLAAKNPAQAAKLAGILKLASEAENISNAADRLAGIVLRDVEIHPALRDAILESREHVDSIEVRKGAKISGKAIKDIKKDHKGVKFLAIRKNGSWITHVSDSDKINVGDHLIVSGLRDSVEVLKSAAK</sequence>
<proteinExistence type="predicted"/>
<evidence type="ECO:0000313" key="3">
    <source>
        <dbReference type="EMBL" id="HIK00322.1"/>
    </source>
</evidence>
<dbReference type="Gene3D" id="3.30.70.1450">
    <property type="entry name" value="Regulator of K+ conductance, C-terminal domain"/>
    <property type="match status" value="1"/>
</dbReference>
<dbReference type="Proteomes" id="UP000646946">
    <property type="component" value="Unassembled WGS sequence"/>
</dbReference>
<dbReference type="Pfam" id="PF02080">
    <property type="entry name" value="TrkA_C"/>
    <property type="match status" value="1"/>
</dbReference>
<dbReference type="InterPro" id="IPR036721">
    <property type="entry name" value="RCK_C_sf"/>
</dbReference>
<dbReference type="EMBL" id="DVAB01000021">
    <property type="protein sequence ID" value="HIK00322.1"/>
    <property type="molecule type" value="Genomic_DNA"/>
</dbReference>
<dbReference type="InterPro" id="IPR038078">
    <property type="entry name" value="PhoU-like_sf"/>
</dbReference>
<dbReference type="Pfam" id="PF01895">
    <property type="entry name" value="PhoU"/>
    <property type="match status" value="1"/>
</dbReference>
<keyword evidence="3" id="KW-0406">Ion transport</keyword>